<accession>A0ABX3NU02</accession>
<gene>
    <name evidence="6" type="ORF">A4D02_32405</name>
</gene>
<keyword evidence="1" id="KW-0813">Transport</keyword>
<protein>
    <submittedName>
        <fullName evidence="6">SusC/RagA family TonB-linked outer membrane protein</fullName>
    </submittedName>
</protein>
<evidence type="ECO:0000256" key="3">
    <source>
        <dbReference type="SAM" id="SignalP"/>
    </source>
</evidence>
<dbReference type="InterPro" id="IPR037066">
    <property type="entry name" value="Plug_dom_sf"/>
</dbReference>
<dbReference type="SUPFAM" id="SSF56935">
    <property type="entry name" value="Porins"/>
    <property type="match status" value="1"/>
</dbReference>
<dbReference type="RefSeq" id="WP_014219219.1">
    <property type="nucleotide sequence ID" value="NZ_LWBO01000017.1"/>
</dbReference>
<comment type="similarity">
    <text evidence="1 2">Belongs to the TonB-dependent receptor family.</text>
</comment>
<dbReference type="InterPro" id="IPR008969">
    <property type="entry name" value="CarboxyPept-like_regulatory"/>
</dbReference>
<dbReference type="Proteomes" id="UP000192277">
    <property type="component" value="Unassembled WGS sequence"/>
</dbReference>
<dbReference type="NCBIfam" id="TIGR04057">
    <property type="entry name" value="SusC_RagA_signa"/>
    <property type="match status" value="1"/>
</dbReference>
<evidence type="ECO:0000259" key="5">
    <source>
        <dbReference type="Pfam" id="PF07715"/>
    </source>
</evidence>
<dbReference type="PROSITE" id="PS52016">
    <property type="entry name" value="TONB_DEPENDENT_REC_3"/>
    <property type="match status" value="1"/>
</dbReference>
<keyword evidence="7" id="KW-1185">Reference proteome</keyword>
<comment type="subcellular location">
    <subcellularLocation>
        <location evidence="1">Cell outer membrane</location>
        <topology evidence="1">Multi-pass membrane protein</topology>
    </subcellularLocation>
</comment>
<feature type="domain" description="TonB-dependent receptor plug" evidence="5">
    <location>
        <begin position="227"/>
        <end position="333"/>
    </location>
</feature>
<keyword evidence="3" id="KW-0732">Signal</keyword>
<evidence type="ECO:0000256" key="2">
    <source>
        <dbReference type="RuleBase" id="RU003357"/>
    </source>
</evidence>
<keyword evidence="1 2" id="KW-0472">Membrane</keyword>
<dbReference type="InterPro" id="IPR023997">
    <property type="entry name" value="TonB-dep_OMP_SusC/RagA_CS"/>
</dbReference>
<dbReference type="Pfam" id="PF00593">
    <property type="entry name" value="TonB_dep_Rec_b-barrel"/>
    <property type="match status" value="1"/>
</dbReference>
<feature type="chain" id="PRO_5046285856" evidence="3">
    <location>
        <begin position="32"/>
        <end position="1179"/>
    </location>
</feature>
<dbReference type="InterPro" id="IPR012910">
    <property type="entry name" value="Plug_dom"/>
</dbReference>
<proteinExistence type="inferred from homology"/>
<dbReference type="InterPro" id="IPR039426">
    <property type="entry name" value="TonB-dep_rcpt-like"/>
</dbReference>
<feature type="domain" description="TonB-dependent receptor-like beta-barrel" evidence="4">
    <location>
        <begin position="535"/>
        <end position="946"/>
    </location>
</feature>
<feature type="signal peptide" evidence="3">
    <location>
        <begin position="1"/>
        <end position="31"/>
    </location>
</feature>
<dbReference type="EMBL" id="LWBO01000017">
    <property type="protein sequence ID" value="OQP46093.1"/>
    <property type="molecule type" value="Genomic_DNA"/>
</dbReference>
<keyword evidence="1" id="KW-1134">Transmembrane beta strand</keyword>
<dbReference type="Gene3D" id="2.60.40.1120">
    <property type="entry name" value="Carboxypeptidase-like, regulatory domain"/>
    <property type="match status" value="1"/>
</dbReference>
<comment type="caution">
    <text evidence="6">The sequence shown here is derived from an EMBL/GenBank/DDBJ whole genome shotgun (WGS) entry which is preliminary data.</text>
</comment>
<dbReference type="InterPro" id="IPR000531">
    <property type="entry name" value="Beta-barrel_TonB"/>
</dbReference>
<dbReference type="InterPro" id="IPR023996">
    <property type="entry name" value="TonB-dep_OMP_SusC/RagA"/>
</dbReference>
<organism evidence="6 7">
    <name type="scientific">Niastella koreensis</name>
    <dbReference type="NCBI Taxonomy" id="354356"/>
    <lineage>
        <taxon>Bacteria</taxon>
        <taxon>Pseudomonadati</taxon>
        <taxon>Bacteroidota</taxon>
        <taxon>Chitinophagia</taxon>
        <taxon>Chitinophagales</taxon>
        <taxon>Chitinophagaceae</taxon>
        <taxon>Niastella</taxon>
    </lineage>
</organism>
<evidence type="ECO:0000313" key="7">
    <source>
        <dbReference type="Proteomes" id="UP000192277"/>
    </source>
</evidence>
<evidence type="ECO:0000256" key="1">
    <source>
        <dbReference type="PROSITE-ProRule" id="PRU01360"/>
    </source>
</evidence>
<dbReference type="Pfam" id="PF13715">
    <property type="entry name" value="CarbopepD_reg_2"/>
    <property type="match status" value="1"/>
</dbReference>
<reference evidence="6 7" key="1">
    <citation type="submission" date="2016-04" db="EMBL/GenBank/DDBJ databases">
        <authorList>
            <person name="Chen L."/>
            <person name="Zhuang W."/>
            <person name="Wang G."/>
        </authorList>
    </citation>
    <scope>NUCLEOTIDE SEQUENCE [LARGE SCALE GENOMIC DNA]</scope>
    <source>
        <strain evidence="7">GR20</strain>
    </source>
</reference>
<dbReference type="PROSITE" id="PS51257">
    <property type="entry name" value="PROKAR_LIPOPROTEIN"/>
    <property type="match status" value="1"/>
</dbReference>
<keyword evidence="1" id="KW-0812">Transmembrane</keyword>
<dbReference type="NCBIfam" id="TIGR04056">
    <property type="entry name" value="OMP_RagA_SusC"/>
    <property type="match status" value="1"/>
</dbReference>
<dbReference type="Gene3D" id="2.170.130.10">
    <property type="entry name" value="TonB-dependent receptor, plug domain"/>
    <property type="match status" value="1"/>
</dbReference>
<keyword evidence="2" id="KW-0798">TonB box</keyword>
<dbReference type="SUPFAM" id="SSF49464">
    <property type="entry name" value="Carboxypeptidase regulatory domain-like"/>
    <property type="match status" value="1"/>
</dbReference>
<keyword evidence="1" id="KW-0998">Cell outer membrane</keyword>
<sequence length="1179" mass="131714">MRKKRLHYLIVARLLLWQLALIIACSNTVQANAQNILEKKINLNLEQVEVKKLLREIQHQTGVAFIYSSDIINLNKKVSCKLVNRKLAELFTTVLSPIGIYFNVIDEKQILLYNAPAGQKKTVELITPDNTPSPPLTVSGQVLNDKGMPLPGVSVMVRGASTGTTTDKDGRFSMTVPYAEATIVFSFIGYQSQDVTLQGRTALAVTLKEDAQNLKDVVVVGYGTQKKMTVTGAVAAISSRELQQSPTANLTNALAGRLPGLNVNQFAGGEPGVDISDIYIRGIGTYGNARPIVIVDGVERSLNYLSADEIESFTILKDASATAVFGVRGANGVVVITTKRGKASEKASLNFKISDGINTPIHFPKYLGSADYATLFNEAKINDNPGVSPSTLNLFTPEQIDNLRHAKGDNSDGLGYNIDYFDYAFKPGIQQDYSLTIQGGSNRARYFIMGNYFQQNGNYKQTVNDAYKTQAIFKRYNFRSNIDVDITNSLYASLILGARITDRNAPGTTANRVIEIANTQPPIYPIVLESNDNPGNKAYNVKFPNGMLFGTQTYRFNLLGELSKTGYLDQRDNYLDGSFIMGYKLDALTKGLKLEGMFSYDRQGGYWITRSVPTESQGYRVYPGYATFYPSDGVDVFMKAGHYAGVYSSPRRTTDNTLGNSYSRDDDVGRTYYQLRLDYVRSFGKHNVSGLVLANRSIRIKNNEVPFCYQGISGRITYNYDQRFLVEIDMGYNGSENFAPGRRYGKFPAASVGWVVTNEKFMQTTQSWLNMLKLRGSYGLVGNDQASANPSDNRFGYLQFYNNSGDAYNFGTQNNNNPGGIRPGRLANPALTWEKARKINAGVDMEFMNRRLTVTVDLFHEHRYDIITDLSGADKQGFPSLVGTSAPLLNAGIVNNKGIDFEVTWSDKIGNYFTYTVRPNFSYARNKIIYQREVVRIYPWQYRTGLPVGQPFVYIFNGLINSQKEADELNQMNNGTGFQKWGTVLPGDVKYVDIDGDGQITDLNDRIAKGYPRVPEIQYGIPISCRYKSFDLSILLQGATHTSLLLGGPATYDFPVYQNDEVGKVKPMHLQRWTPATAATATYPALHYGKYDNNKQYNSSLFLYNAKYLRLKNFEVGYYLPAKWMKRAGLQRTRLYVQGMNMITFDKLKTVDVDPETNDANGNWYPIMKVINFGIDITL</sequence>
<name>A0ABX3NU02_9BACT</name>
<dbReference type="Pfam" id="PF07715">
    <property type="entry name" value="Plug"/>
    <property type="match status" value="1"/>
</dbReference>
<evidence type="ECO:0000313" key="6">
    <source>
        <dbReference type="EMBL" id="OQP46093.1"/>
    </source>
</evidence>
<evidence type="ECO:0000259" key="4">
    <source>
        <dbReference type="Pfam" id="PF00593"/>
    </source>
</evidence>